<gene>
    <name evidence="3" type="ORF">GSOID_T00012138001</name>
</gene>
<feature type="region of interest" description="Disordered" evidence="2">
    <location>
        <begin position="486"/>
        <end position="512"/>
    </location>
</feature>
<accession>E4Y030</accession>
<protein>
    <submittedName>
        <fullName evidence="3">Uncharacterized protein</fullName>
    </submittedName>
</protein>
<feature type="compositionally biased region" description="Polar residues" evidence="2">
    <location>
        <begin position="104"/>
        <end position="113"/>
    </location>
</feature>
<feature type="compositionally biased region" description="Basic and acidic residues" evidence="2">
    <location>
        <begin position="90"/>
        <end position="99"/>
    </location>
</feature>
<proteinExistence type="predicted"/>
<organism evidence="3">
    <name type="scientific">Oikopleura dioica</name>
    <name type="common">Tunicate</name>
    <dbReference type="NCBI Taxonomy" id="34765"/>
    <lineage>
        <taxon>Eukaryota</taxon>
        <taxon>Metazoa</taxon>
        <taxon>Chordata</taxon>
        <taxon>Tunicata</taxon>
        <taxon>Appendicularia</taxon>
        <taxon>Copelata</taxon>
        <taxon>Oikopleuridae</taxon>
        <taxon>Oikopleura</taxon>
    </lineage>
</organism>
<feature type="region of interest" description="Disordered" evidence="2">
    <location>
        <begin position="90"/>
        <end position="113"/>
    </location>
</feature>
<keyword evidence="1" id="KW-0175">Coiled coil</keyword>
<sequence length="934" mass="105779">MSGHWLELMEANSRLREYMAECAEFYQRRAVDPRTMDNIRRAEMLRRTERLEDLVKDLTKQVETIIRSDAIFGNGSNPRMLYVHVLDEQPKTPEPREDGAGPPTWSTGTNVPDSPNLFRMSEFSRCAAERAHNIYNRLPDSVDEELRLARIEKDSLENVHRRLLHACTTLGNNKRDIEKSIHKDTPSDRESVKSLCGALEAAPKRESTLPPSKLKFVGLLDDEPTEGTPRGSDERTVAIESLTQACDCELSADRKGGQFGQPQIYMKICGRCVLKKRTRVDGVVIDPAQPSIWEETQEKEVYRRVGKGFYRERPFSHGQYVPHESTPKKARNAGKPLPWYTIKGEASGLLRQLPQPAIIARIAVTPSFTFLPGNLQKDHEESNPDYVAQELGNRSRTLSSTDESEEDDDEASLRDIRNDIGLLAAETNARFAKTLLKQPGEPEELDDEGWARYSLGELAGIMKGLESVADKVLACMKTETRNAEIAHTAKRLSRRDESPPRMYSSNHNPNMGADDMFNPIKKASMVAKFDLNSVQHVAISSAEAAAQHERNLQNPLIGPDMKRKIALDREIAEFAPEEEHRELDMRKAKAKLLLHGKATRMMRDGEFEEGNASHDALKQFALQSRDPLKTQADNATAIWKETTQTLDEIKDRRTKCAEKIARTARENRISTVEKINNDYFMTQRRTTGLILPRYLPQEITGNAFFKQFHKAEKLVALDSKIMIPILRALLESTPVEFNNDRMQISSAIEKLSTDKEWTRIGFIKFIQSIFTEDLEKDFQQAYALCFQSEKWRQALELSMDEDTRVDQEILAKRNLRQQDEKLVLERRKFGYHIHERLRDAASRVDKAGKKAKPEAGYGNREGGSNRRRGRGGSRNSGSQGGQGAPSTTQAVAQYGAKPAANSNRNKRANDGSYSQKKKGKNQPRQPPKAEPKTE</sequence>
<dbReference type="AlphaFoldDB" id="E4Y030"/>
<dbReference type="Proteomes" id="UP000001307">
    <property type="component" value="Unassembled WGS sequence"/>
</dbReference>
<feature type="compositionally biased region" description="Gly residues" evidence="2">
    <location>
        <begin position="872"/>
        <end position="883"/>
    </location>
</feature>
<feature type="region of interest" description="Disordered" evidence="2">
    <location>
        <begin position="841"/>
        <end position="934"/>
    </location>
</feature>
<keyword evidence="4" id="KW-1185">Reference proteome</keyword>
<evidence type="ECO:0000256" key="1">
    <source>
        <dbReference type="SAM" id="Coils"/>
    </source>
</evidence>
<feature type="region of interest" description="Disordered" evidence="2">
    <location>
        <begin position="391"/>
        <end position="412"/>
    </location>
</feature>
<evidence type="ECO:0000313" key="4">
    <source>
        <dbReference type="Proteomes" id="UP000001307"/>
    </source>
</evidence>
<feature type="coiled-coil region" evidence="1">
    <location>
        <begin position="8"/>
        <end position="61"/>
    </location>
</feature>
<dbReference type="InParanoid" id="E4Y030"/>
<evidence type="ECO:0000256" key="2">
    <source>
        <dbReference type="SAM" id="MobiDB-lite"/>
    </source>
</evidence>
<evidence type="ECO:0000313" key="3">
    <source>
        <dbReference type="EMBL" id="CBY15242.1"/>
    </source>
</evidence>
<name>E4Y030_OIKDI</name>
<reference evidence="3" key="1">
    <citation type="journal article" date="2010" name="Science">
        <title>Plasticity of animal genome architecture unmasked by rapid evolution of a pelagic tunicate.</title>
        <authorList>
            <person name="Denoeud F."/>
            <person name="Henriet S."/>
            <person name="Mungpakdee S."/>
            <person name="Aury J.M."/>
            <person name="Da Silva C."/>
            <person name="Brinkmann H."/>
            <person name="Mikhaleva J."/>
            <person name="Olsen L.C."/>
            <person name="Jubin C."/>
            <person name="Canestro C."/>
            <person name="Bouquet J.M."/>
            <person name="Danks G."/>
            <person name="Poulain J."/>
            <person name="Campsteijn C."/>
            <person name="Adamski M."/>
            <person name="Cross I."/>
            <person name="Yadetie F."/>
            <person name="Muffato M."/>
            <person name="Louis A."/>
            <person name="Butcher S."/>
            <person name="Tsagkogeorga G."/>
            <person name="Konrad A."/>
            <person name="Singh S."/>
            <person name="Jensen M.F."/>
            <person name="Cong E.H."/>
            <person name="Eikeseth-Otteraa H."/>
            <person name="Noel B."/>
            <person name="Anthouard V."/>
            <person name="Porcel B.M."/>
            <person name="Kachouri-Lafond R."/>
            <person name="Nishino A."/>
            <person name="Ugolini M."/>
            <person name="Chourrout P."/>
            <person name="Nishida H."/>
            <person name="Aasland R."/>
            <person name="Huzurbazar S."/>
            <person name="Westhof E."/>
            <person name="Delsuc F."/>
            <person name="Lehrach H."/>
            <person name="Reinhardt R."/>
            <person name="Weissenbach J."/>
            <person name="Roy S.W."/>
            <person name="Artiguenave F."/>
            <person name="Postlethwait J.H."/>
            <person name="Manak J.R."/>
            <person name="Thompson E.M."/>
            <person name="Jaillon O."/>
            <person name="Du Pasquier L."/>
            <person name="Boudinot P."/>
            <person name="Liberles D.A."/>
            <person name="Volff J.N."/>
            <person name="Philippe H."/>
            <person name="Lenhard B."/>
            <person name="Roest Crollius H."/>
            <person name="Wincker P."/>
            <person name="Chourrout D."/>
        </authorList>
    </citation>
    <scope>NUCLEOTIDE SEQUENCE [LARGE SCALE GENOMIC DNA]</scope>
</reference>
<feature type="compositionally biased region" description="Basic and acidic residues" evidence="2">
    <location>
        <begin position="841"/>
        <end position="853"/>
    </location>
</feature>
<dbReference type="EMBL" id="FN653452">
    <property type="protein sequence ID" value="CBY15242.1"/>
    <property type="molecule type" value="Genomic_DNA"/>
</dbReference>